<name>A0ABP8UME6_9ACTN</name>
<keyword evidence="4" id="KW-1185">Reference proteome</keyword>
<comment type="caution">
    <text evidence="3">The sequence shown here is derived from an EMBL/GenBank/DDBJ whole genome shotgun (WGS) entry which is preliminary data.</text>
</comment>
<keyword evidence="1" id="KW-0560">Oxidoreductase</keyword>
<dbReference type="InterPro" id="IPR011576">
    <property type="entry name" value="Pyridox_Oxase_N"/>
</dbReference>
<evidence type="ECO:0000256" key="1">
    <source>
        <dbReference type="ARBA" id="ARBA00023002"/>
    </source>
</evidence>
<feature type="domain" description="Pyridoxamine 5'-phosphate oxidase N-terminal" evidence="2">
    <location>
        <begin position="9"/>
        <end position="133"/>
    </location>
</feature>
<dbReference type="Pfam" id="PF01243">
    <property type="entry name" value="PNPOx_N"/>
    <property type="match status" value="1"/>
</dbReference>
<sequence>MTHAPRTDIPETHRDLLERPLFGHLATTGPGGRPQVTPVWLLWDGEHLRFTTTTDRQKCRNVQREPAVAISVNDPDQPYRYLEVRGIVENVEPDPEGAFFDVLARRYGLSYEPPLPDADRRVVLVMRPAHVTFQ</sequence>
<evidence type="ECO:0000313" key="4">
    <source>
        <dbReference type="Proteomes" id="UP001501442"/>
    </source>
</evidence>
<dbReference type="InterPro" id="IPR012349">
    <property type="entry name" value="Split_barrel_FMN-bd"/>
</dbReference>
<dbReference type="InterPro" id="IPR019920">
    <property type="entry name" value="F420-binding_dom_put"/>
</dbReference>
<dbReference type="InterPro" id="IPR052019">
    <property type="entry name" value="F420H2_bilvrd_red/Heme_oxyg"/>
</dbReference>
<reference evidence="4" key="1">
    <citation type="journal article" date="2019" name="Int. J. Syst. Evol. Microbiol.">
        <title>The Global Catalogue of Microorganisms (GCM) 10K type strain sequencing project: providing services to taxonomists for standard genome sequencing and annotation.</title>
        <authorList>
            <consortium name="The Broad Institute Genomics Platform"/>
            <consortium name="The Broad Institute Genome Sequencing Center for Infectious Disease"/>
            <person name="Wu L."/>
            <person name="Ma J."/>
        </authorList>
    </citation>
    <scope>NUCLEOTIDE SEQUENCE [LARGE SCALE GENOMIC DNA]</scope>
    <source>
        <strain evidence="4">JCM 17939</strain>
    </source>
</reference>
<dbReference type="PANTHER" id="PTHR35176">
    <property type="entry name" value="HEME OXYGENASE HI_0854-RELATED"/>
    <property type="match status" value="1"/>
</dbReference>
<dbReference type="RefSeq" id="WP_345438365.1">
    <property type="nucleotide sequence ID" value="NZ_BAABHK010000015.1"/>
</dbReference>
<dbReference type="Gene3D" id="2.30.110.10">
    <property type="entry name" value="Electron Transport, Fmn-binding Protein, Chain A"/>
    <property type="match status" value="1"/>
</dbReference>
<evidence type="ECO:0000313" key="3">
    <source>
        <dbReference type="EMBL" id="GAA4635420.1"/>
    </source>
</evidence>
<dbReference type="Proteomes" id="UP001501442">
    <property type="component" value="Unassembled WGS sequence"/>
</dbReference>
<accession>A0ABP8UME6</accession>
<organism evidence="3 4">
    <name type="scientific">Actinoallomurus vinaceus</name>
    <dbReference type="NCBI Taxonomy" id="1080074"/>
    <lineage>
        <taxon>Bacteria</taxon>
        <taxon>Bacillati</taxon>
        <taxon>Actinomycetota</taxon>
        <taxon>Actinomycetes</taxon>
        <taxon>Streptosporangiales</taxon>
        <taxon>Thermomonosporaceae</taxon>
        <taxon>Actinoallomurus</taxon>
    </lineage>
</organism>
<dbReference type="EMBL" id="BAABHK010000015">
    <property type="protein sequence ID" value="GAA4635420.1"/>
    <property type="molecule type" value="Genomic_DNA"/>
</dbReference>
<proteinExistence type="predicted"/>
<dbReference type="NCBIfam" id="TIGR03618">
    <property type="entry name" value="Rv1155_F420"/>
    <property type="match status" value="1"/>
</dbReference>
<dbReference type="PANTHER" id="PTHR35176:SF6">
    <property type="entry name" value="HEME OXYGENASE HI_0854-RELATED"/>
    <property type="match status" value="1"/>
</dbReference>
<gene>
    <name evidence="3" type="ORF">GCM10023196_080830</name>
</gene>
<evidence type="ECO:0000259" key="2">
    <source>
        <dbReference type="Pfam" id="PF01243"/>
    </source>
</evidence>
<protein>
    <submittedName>
        <fullName evidence="3">PPOX class F420-dependent oxidoreductase</fullName>
    </submittedName>
</protein>
<dbReference type="SUPFAM" id="SSF50475">
    <property type="entry name" value="FMN-binding split barrel"/>
    <property type="match status" value="1"/>
</dbReference>